<feature type="compositionally biased region" description="Basic and acidic residues" evidence="1">
    <location>
        <begin position="33"/>
        <end position="54"/>
    </location>
</feature>
<organism evidence="2 3">
    <name type="scientific">Stylosanthes scabra</name>
    <dbReference type="NCBI Taxonomy" id="79078"/>
    <lineage>
        <taxon>Eukaryota</taxon>
        <taxon>Viridiplantae</taxon>
        <taxon>Streptophyta</taxon>
        <taxon>Embryophyta</taxon>
        <taxon>Tracheophyta</taxon>
        <taxon>Spermatophyta</taxon>
        <taxon>Magnoliopsida</taxon>
        <taxon>eudicotyledons</taxon>
        <taxon>Gunneridae</taxon>
        <taxon>Pentapetalae</taxon>
        <taxon>rosids</taxon>
        <taxon>fabids</taxon>
        <taxon>Fabales</taxon>
        <taxon>Fabaceae</taxon>
        <taxon>Papilionoideae</taxon>
        <taxon>50 kb inversion clade</taxon>
        <taxon>dalbergioids sensu lato</taxon>
        <taxon>Dalbergieae</taxon>
        <taxon>Pterocarpus clade</taxon>
        <taxon>Stylosanthes</taxon>
    </lineage>
</organism>
<name>A0ABU6SFW9_9FABA</name>
<feature type="non-terminal residue" evidence="2">
    <location>
        <position position="81"/>
    </location>
</feature>
<gene>
    <name evidence="2" type="ORF">PIB30_043319</name>
</gene>
<evidence type="ECO:0000313" key="2">
    <source>
        <dbReference type="EMBL" id="MED6135131.1"/>
    </source>
</evidence>
<feature type="region of interest" description="Disordered" evidence="1">
    <location>
        <begin position="25"/>
        <end position="59"/>
    </location>
</feature>
<dbReference type="EMBL" id="JASCZI010060667">
    <property type="protein sequence ID" value="MED6135131.1"/>
    <property type="molecule type" value="Genomic_DNA"/>
</dbReference>
<accession>A0ABU6SFW9</accession>
<protein>
    <submittedName>
        <fullName evidence="2">Uncharacterized protein</fullName>
    </submittedName>
</protein>
<dbReference type="Proteomes" id="UP001341840">
    <property type="component" value="Unassembled WGS sequence"/>
</dbReference>
<reference evidence="2 3" key="1">
    <citation type="journal article" date="2023" name="Plants (Basel)">
        <title>Bridging the Gap: Combining Genomics and Transcriptomics Approaches to Understand Stylosanthes scabra, an Orphan Legume from the Brazilian Caatinga.</title>
        <authorList>
            <person name="Ferreira-Neto J.R.C."/>
            <person name="da Silva M.D."/>
            <person name="Binneck E."/>
            <person name="de Melo N.F."/>
            <person name="da Silva R.H."/>
            <person name="de Melo A.L.T.M."/>
            <person name="Pandolfi V."/>
            <person name="Bustamante F.O."/>
            <person name="Brasileiro-Vidal A.C."/>
            <person name="Benko-Iseppon A.M."/>
        </authorList>
    </citation>
    <scope>NUCLEOTIDE SEQUENCE [LARGE SCALE GENOMIC DNA]</scope>
    <source>
        <tissue evidence="2">Leaves</tissue>
    </source>
</reference>
<comment type="caution">
    <text evidence="2">The sequence shown here is derived from an EMBL/GenBank/DDBJ whole genome shotgun (WGS) entry which is preliminary data.</text>
</comment>
<sequence>MRGKESPHIEMIEAMVRGWVKMLKEDEEEEREESCYEEQKSQKKGPDKTYEKPPAEYPSVTGMLEEIEQIPCHNKGADAHL</sequence>
<evidence type="ECO:0000256" key="1">
    <source>
        <dbReference type="SAM" id="MobiDB-lite"/>
    </source>
</evidence>
<keyword evidence="3" id="KW-1185">Reference proteome</keyword>
<evidence type="ECO:0000313" key="3">
    <source>
        <dbReference type="Proteomes" id="UP001341840"/>
    </source>
</evidence>
<proteinExistence type="predicted"/>